<keyword evidence="1 2" id="KW-0597">Phosphoprotein</keyword>
<feature type="compositionally biased region" description="Polar residues" evidence="4">
    <location>
        <begin position="1030"/>
        <end position="1047"/>
    </location>
</feature>
<dbReference type="InterPro" id="IPR050956">
    <property type="entry name" value="2C_system_His_kinase"/>
</dbReference>
<feature type="transmembrane region" description="Helical" evidence="5">
    <location>
        <begin position="423"/>
        <end position="445"/>
    </location>
</feature>
<evidence type="ECO:0000259" key="6">
    <source>
        <dbReference type="PROSITE" id="PS50109"/>
    </source>
</evidence>
<evidence type="ECO:0000256" key="2">
    <source>
        <dbReference type="PROSITE-ProRule" id="PRU00169"/>
    </source>
</evidence>
<keyword evidence="5" id="KW-0812">Transmembrane</keyword>
<dbReference type="InterPro" id="IPR036097">
    <property type="entry name" value="HisK_dim/P_sf"/>
</dbReference>
<dbReference type="SUPFAM" id="SSF55874">
    <property type="entry name" value="ATPase domain of HSP90 chaperone/DNA topoisomerase II/histidine kinase"/>
    <property type="match status" value="1"/>
</dbReference>
<dbReference type="Gene3D" id="3.40.50.2300">
    <property type="match status" value="1"/>
</dbReference>
<dbReference type="CDD" id="cd17546">
    <property type="entry name" value="REC_hyHK_CKI1_RcsC-like"/>
    <property type="match status" value="1"/>
</dbReference>
<evidence type="ECO:0000256" key="5">
    <source>
        <dbReference type="SAM" id="Phobius"/>
    </source>
</evidence>
<feature type="domain" description="Histidine kinase" evidence="6">
    <location>
        <begin position="612"/>
        <end position="843"/>
    </location>
</feature>
<dbReference type="Proteomes" id="UP001165065">
    <property type="component" value="Unassembled WGS sequence"/>
</dbReference>
<dbReference type="InterPro" id="IPR005467">
    <property type="entry name" value="His_kinase_dom"/>
</dbReference>
<dbReference type="InterPro" id="IPR001789">
    <property type="entry name" value="Sig_transdc_resp-reg_receiver"/>
</dbReference>
<evidence type="ECO:0000256" key="3">
    <source>
        <dbReference type="SAM" id="Coils"/>
    </source>
</evidence>
<dbReference type="Gene3D" id="3.30.565.10">
    <property type="entry name" value="Histidine kinase-like ATPase, C-terminal domain"/>
    <property type="match status" value="1"/>
</dbReference>
<feature type="transmembrane region" description="Helical" evidence="5">
    <location>
        <begin position="457"/>
        <end position="482"/>
    </location>
</feature>
<feature type="modified residue" description="4-aspartylphosphate" evidence="2">
    <location>
        <position position="925"/>
    </location>
</feature>
<evidence type="ECO:0000259" key="7">
    <source>
        <dbReference type="PROSITE" id="PS50110"/>
    </source>
</evidence>
<keyword evidence="9" id="KW-1185">Reference proteome</keyword>
<feature type="region of interest" description="Disordered" evidence="4">
    <location>
        <begin position="1025"/>
        <end position="1072"/>
    </location>
</feature>
<dbReference type="InterPro" id="IPR036890">
    <property type="entry name" value="HATPase_C_sf"/>
</dbReference>
<proteinExistence type="predicted"/>
<dbReference type="PANTHER" id="PTHR43719:SF28">
    <property type="entry name" value="PEROXIDE STRESS-ACTIVATED HISTIDINE KINASE MAK1-RELATED"/>
    <property type="match status" value="1"/>
</dbReference>
<dbReference type="Pfam" id="PF00512">
    <property type="entry name" value="HisKA"/>
    <property type="match status" value="1"/>
</dbReference>
<feature type="compositionally biased region" description="Basic and acidic residues" evidence="4">
    <location>
        <begin position="1048"/>
        <end position="1066"/>
    </location>
</feature>
<feature type="coiled-coil region" evidence="3">
    <location>
        <begin position="564"/>
        <end position="591"/>
    </location>
</feature>
<feature type="transmembrane region" description="Helical" evidence="5">
    <location>
        <begin position="311"/>
        <end position="330"/>
    </location>
</feature>
<organism evidence="8 9">
    <name type="scientific">Triparma columacea</name>
    <dbReference type="NCBI Taxonomy" id="722753"/>
    <lineage>
        <taxon>Eukaryota</taxon>
        <taxon>Sar</taxon>
        <taxon>Stramenopiles</taxon>
        <taxon>Ochrophyta</taxon>
        <taxon>Bolidophyceae</taxon>
        <taxon>Parmales</taxon>
        <taxon>Triparmaceae</taxon>
        <taxon>Triparma</taxon>
    </lineage>
</organism>
<dbReference type="SMART" id="SM00388">
    <property type="entry name" value="HisKA"/>
    <property type="match status" value="1"/>
</dbReference>
<dbReference type="GO" id="GO:0000155">
    <property type="term" value="F:phosphorelay sensor kinase activity"/>
    <property type="evidence" value="ECO:0007669"/>
    <property type="project" value="InterPro"/>
</dbReference>
<dbReference type="PRINTS" id="PR00344">
    <property type="entry name" value="BCTRLSENSOR"/>
</dbReference>
<gene>
    <name evidence="8" type="ORF">TrCOL_g3658</name>
</gene>
<dbReference type="SUPFAM" id="SSF52172">
    <property type="entry name" value="CheY-like"/>
    <property type="match status" value="1"/>
</dbReference>
<name>A0A9W7LF87_9STRA</name>
<dbReference type="OrthoDB" id="2015534at2759"/>
<keyword evidence="5" id="KW-0472">Membrane</keyword>
<evidence type="ECO:0000256" key="1">
    <source>
        <dbReference type="ARBA" id="ARBA00022553"/>
    </source>
</evidence>
<dbReference type="PROSITE" id="PS50109">
    <property type="entry name" value="HIS_KIN"/>
    <property type="match status" value="1"/>
</dbReference>
<keyword evidence="5" id="KW-1133">Transmembrane helix</keyword>
<dbReference type="InterPro" id="IPR004358">
    <property type="entry name" value="Sig_transdc_His_kin-like_C"/>
</dbReference>
<dbReference type="Pfam" id="PF02518">
    <property type="entry name" value="HATPase_c"/>
    <property type="match status" value="1"/>
</dbReference>
<dbReference type="SUPFAM" id="SSF47384">
    <property type="entry name" value="Homodimeric domain of signal transducing histidine kinase"/>
    <property type="match status" value="1"/>
</dbReference>
<comment type="caution">
    <text evidence="8">The sequence shown here is derived from an EMBL/GenBank/DDBJ whole genome shotgun (WGS) entry which is preliminary data.</text>
</comment>
<dbReference type="EMBL" id="BRYA01000342">
    <property type="protein sequence ID" value="GMI47397.1"/>
    <property type="molecule type" value="Genomic_DNA"/>
</dbReference>
<feature type="transmembrane region" description="Helical" evidence="5">
    <location>
        <begin position="273"/>
        <end position="290"/>
    </location>
</feature>
<dbReference type="SMART" id="SM00387">
    <property type="entry name" value="HATPase_c"/>
    <property type="match status" value="1"/>
</dbReference>
<dbReference type="InterPro" id="IPR003594">
    <property type="entry name" value="HATPase_dom"/>
</dbReference>
<dbReference type="AlphaFoldDB" id="A0A9W7LF87"/>
<sequence>MAQISPLQILSWPLAMCSNSPNQVSSVVVSSAGVHSFRNPFGEILPQRILQLLLFLLLPFCSRASLFASSGNWSLTPHNMEDLSSSSLVGSLPGSASQVHLIKAFESCGTDEYYTQRHYDSRALEAPLKLFQVTKEMCKVMIKDPKAARDTPALTQYANSTLIVTFTELSATCRISPHLGYFEAVYLALSRAGVKGLILSAAEAVPGLYALTKDPWPYNFDHWAAEFDKMPFAEIGKRAGEDLLRRMEDFPDEELHVQFEFDLNKHEILWKKYFSTLTEILVLPLAFLALKRITDIGIDTRKMTTRNMVAALEFPSSLAVIYNVIAGANYMAPGSNALRFGLIGHLFPFGGLSSSVLVTSFWKAYCEQYNDLVKFVDPVEAHPRWSKGVVFCGFFLDLLYPTMQVGGAVFQIADPVAIREVFYVPMTLSYFIIMTRFIYTAYMTYRTVDSVASRRTMGIYLGFSSLFVCASMGTFFLLGSGLYGESSIYWQIAMFLMYFGRAGLSLCDVSIFLKSSSGSSSSDHPYSAGDEERGLTEANLKRLFLENSASNFLATENSRVERFIIERDQEIARLEREKIQSEKEAAALMAIEKHATAYQKQLVENEKNFIASALHEIRNPLNGIGLSLEHIFVSLAPKLDEEVETELRTIESCCSHLSVLLKSVLSLDKLLNGALALPEEAFNPAVIMKNLMKMNKHVAGAGVRLCHVDASEKELDLTVEGAPTQLSLVMLNLVNNAAKFTERGEIAFGCSKVEESGNFVGIKFFVADTGVGIPPEKQKFVFGFREQTGTTYSQSKGFGIGLNVSFRLVKLMGGELVVQSPTREADSFGGPGCEFSFIIKMKKMVIPILSSPKTADGGDFTGPEVHGLRVLVVDDGAVNRKMLVRKFTMGIFLDLKFTADSAKTGEQALEMLREPGVQYDLVVMDENMEEAGGLLSGTQTTQAIRDMEKKRGLVNCIIFGCSGNCTEEDERASRASGQDMLWPKPAPKNEEALKYIYKHRLLRLGTEEERKVRLEREMAKQELATGFVDSPTSSLLTNGETETTSELSADKTTSDNMVRTEPKATEGKGTMFSRAKVGSSVKVAPL</sequence>
<keyword evidence="3" id="KW-0175">Coiled coil</keyword>
<dbReference type="Gene3D" id="1.10.287.130">
    <property type="match status" value="1"/>
</dbReference>
<accession>A0A9W7LF87</accession>
<reference evidence="9" key="1">
    <citation type="journal article" date="2023" name="Commun. Biol.">
        <title>Genome analysis of Parmales, the sister group of diatoms, reveals the evolutionary specialization of diatoms from phago-mixotrophs to photoautotrophs.</title>
        <authorList>
            <person name="Ban H."/>
            <person name="Sato S."/>
            <person name="Yoshikawa S."/>
            <person name="Yamada K."/>
            <person name="Nakamura Y."/>
            <person name="Ichinomiya M."/>
            <person name="Sato N."/>
            <person name="Blanc-Mathieu R."/>
            <person name="Endo H."/>
            <person name="Kuwata A."/>
            <person name="Ogata H."/>
        </authorList>
    </citation>
    <scope>NUCLEOTIDE SEQUENCE [LARGE SCALE GENOMIC DNA]</scope>
</reference>
<protein>
    <submittedName>
        <fullName evidence="8">Uncharacterized protein</fullName>
    </submittedName>
</protein>
<dbReference type="InterPro" id="IPR003661">
    <property type="entry name" value="HisK_dim/P_dom"/>
</dbReference>
<evidence type="ECO:0000313" key="9">
    <source>
        <dbReference type="Proteomes" id="UP001165065"/>
    </source>
</evidence>
<dbReference type="PANTHER" id="PTHR43719">
    <property type="entry name" value="TWO-COMPONENT HISTIDINE KINASE"/>
    <property type="match status" value="1"/>
</dbReference>
<dbReference type="SMART" id="SM00448">
    <property type="entry name" value="REC"/>
    <property type="match status" value="1"/>
</dbReference>
<dbReference type="PROSITE" id="PS50110">
    <property type="entry name" value="RESPONSE_REGULATORY"/>
    <property type="match status" value="1"/>
</dbReference>
<dbReference type="InterPro" id="IPR011006">
    <property type="entry name" value="CheY-like_superfamily"/>
</dbReference>
<feature type="transmembrane region" description="Helical" evidence="5">
    <location>
        <begin position="385"/>
        <end position="403"/>
    </location>
</feature>
<dbReference type="CDD" id="cd00082">
    <property type="entry name" value="HisKA"/>
    <property type="match status" value="1"/>
</dbReference>
<feature type="domain" description="Response regulatory" evidence="7">
    <location>
        <begin position="869"/>
        <end position="999"/>
    </location>
</feature>
<evidence type="ECO:0000256" key="4">
    <source>
        <dbReference type="SAM" id="MobiDB-lite"/>
    </source>
</evidence>
<feature type="transmembrane region" description="Helical" evidence="5">
    <location>
        <begin position="342"/>
        <end position="365"/>
    </location>
</feature>
<evidence type="ECO:0000313" key="8">
    <source>
        <dbReference type="EMBL" id="GMI47397.1"/>
    </source>
</evidence>